<feature type="transmembrane region" description="Helical" evidence="6">
    <location>
        <begin position="443"/>
        <end position="470"/>
    </location>
</feature>
<dbReference type="NCBIfam" id="NF005141">
    <property type="entry name" value="PRK06590.1"/>
    <property type="match status" value="1"/>
</dbReference>
<evidence type="ECO:0000313" key="9">
    <source>
        <dbReference type="EMBL" id="RFB04230.1"/>
    </source>
</evidence>
<feature type="domain" description="NADH-Ubiquinone oxidoreductase (complex I) chain 5 N-terminal" evidence="8">
    <location>
        <begin position="64"/>
        <end position="114"/>
    </location>
</feature>
<evidence type="ECO:0000256" key="6">
    <source>
        <dbReference type="SAM" id="Phobius"/>
    </source>
</evidence>
<dbReference type="OrthoDB" id="9811798at2"/>
<dbReference type="RefSeq" id="WP_116390858.1">
    <property type="nucleotide sequence ID" value="NZ_QUQO01000001.1"/>
</dbReference>
<name>A0A371RFM9_9PROT</name>
<feature type="transmembrane region" description="Helical" evidence="6">
    <location>
        <begin position="221"/>
        <end position="245"/>
    </location>
</feature>
<feature type="transmembrane region" description="Helical" evidence="6">
    <location>
        <begin position="352"/>
        <end position="372"/>
    </location>
</feature>
<dbReference type="Gene3D" id="1.20.5.2700">
    <property type="match status" value="1"/>
</dbReference>
<dbReference type="GO" id="GO:0003954">
    <property type="term" value="F:NADH dehydrogenase activity"/>
    <property type="evidence" value="ECO:0007669"/>
    <property type="project" value="TreeGrafter"/>
</dbReference>
<dbReference type="NCBIfam" id="TIGR01974">
    <property type="entry name" value="NDH_I_L"/>
    <property type="match status" value="1"/>
</dbReference>
<dbReference type="Proteomes" id="UP000264589">
    <property type="component" value="Unassembled WGS sequence"/>
</dbReference>
<dbReference type="EMBL" id="QUQO01000001">
    <property type="protein sequence ID" value="RFB04230.1"/>
    <property type="molecule type" value="Genomic_DNA"/>
</dbReference>
<keyword evidence="10" id="KW-1185">Reference proteome</keyword>
<comment type="subcellular location">
    <subcellularLocation>
        <location evidence="1">Endomembrane system</location>
        <topology evidence="1">Multi-pass membrane protein</topology>
    </subcellularLocation>
    <subcellularLocation>
        <location evidence="5">Membrane</location>
        <topology evidence="5">Multi-pass membrane protein</topology>
    </subcellularLocation>
</comment>
<gene>
    <name evidence="9" type="ORF">DX908_02375</name>
</gene>
<evidence type="ECO:0000256" key="4">
    <source>
        <dbReference type="ARBA" id="ARBA00023136"/>
    </source>
</evidence>
<dbReference type="GO" id="GO:0008137">
    <property type="term" value="F:NADH dehydrogenase (ubiquinone) activity"/>
    <property type="evidence" value="ECO:0007669"/>
    <property type="project" value="InterPro"/>
</dbReference>
<dbReference type="GO" id="GO:0042773">
    <property type="term" value="P:ATP synthesis coupled electron transport"/>
    <property type="evidence" value="ECO:0007669"/>
    <property type="project" value="InterPro"/>
</dbReference>
<feature type="transmembrane region" description="Helical" evidence="6">
    <location>
        <begin position="136"/>
        <end position="155"/>
    </location>
</feature>
<feature type="transmembrane region" description="Helical" evidence="6">
    <location>
        <begin position="266"/>
        <end position="283"/>
    </location>
</feature>
<dbReference type="AlphaFoldDB" id="A0A371RFM9"/>
<protein>
    <submittedName>
        <fullName evidence="9">NADH-quinone oxidoreductase subunit L</fullName>
    </submittedName>
</protein>
<feature type="transmembrane region" description="Helical" evidence="6">
    <location>
        <begin position="33"/>
        <end position="52"/>
    </location>
</feature>
<evidence type="ECO:0000256" key="3">
    <source>
        <dbReference type="ARBA" id="ARBA00022989"/>
    </source>
</evidence>
<reference evidence="9 10" key="1">
    <citation type="submission" date="2018-08" db="EMBL/GenBank/DDBJ databases">
        <title>Parvularcula sp. SM1705, isolated from surface water of the South Sea China.</title>
        <authorList>
            <person name="Sun L."/>
        </authorList>
    </citation>
    <scope>NUCLEOTIDE SEQUENCE [LARGE SCALE GENOMIC DNA]</scope>
    <source>
        <strain evidence="9 10">SM1705</strain>
    </source>
</reference>
<evidence type="ECO:0000259" key="7">
    <source>
        <dbReference type="Pfam" id="PF00361"/>
    </source>
</evidence>
<evidence type="ECO:0000313" key="10">
    <source>
        <dbReference type="Proteomes" id="UP000264589"/>
    </source>
</evidence>
<feature type="domain" description="NADH:quinone oxidoreductase/Mrp antiporter transmembrane" evidence="7">
    <location>
        <begin position="130"/>
        <end position="438"/>
    </location>
</feature>
<evidence type="ECO:0000256" key="1">
    <source>
        <dbReference type="ARBA" id="ARBA00004127"/>
    </source>
</evidence>
<comment type="caution">
    <text evidence="9">The sequence shown here is derived from an EMBL/GenBank/DDBJ whole genome shotgun (WGS) entry which is preliminary data.</text>
</comment>
<keyword evidence="4 6" id="KW-0472">Membrane</keyword>
<dbReference type="GO" id="GO:0016020">
    <property type="term" value="C:membrane"/>
    <property type="evidence" value="ECO:0007669"/>
    <property type="project" value="UniProtKB-SubCell"/>
</dbReference>
<sequence length="732" mass="78349">MEALIVLLPLIGAILAKPAATLAGPRAAEILTTLLLWVACGLAWITFISVGFGGAKDPVILFTWIESGSFSSVWSMRLDTLTAVMLIVVTSVSALVHTYSIGYMHEDPSRPRFFAYLSLFTFAMLVLVTANDLVQLFFGWEGVGLASYLLIGFWHHKKSANDAAIKAFVMNRVGDVGLALGLMGCFVTFGTVSFDGIFAAIEAGVANPLWTDGPVAINGASLHFLNGTFPVLELLGVLLFIGAMGKSAQFILHTWLPDAMEGPTPVSALIHAATMVTAGVFLVCRMSPLFAEAPFASGVVTFIGATTAVFAATVGLVQTDIKRVIAYSTASQLGYMFFAAGVGGYAQAMFHLTTHAFFKALLFLGAGAVIHFSHHEQEMPKMGGLRSQMPVTFVMMLAGTLAITGVGIPMFYAFGAPFGFAGFVSKDYIIEAAYGASTEGKAFATYAFICGLLAAVMTAFYSWRLIFLTFDGKWRAPEEVRKHPHDVPNTMLLPLMPLALGAVIAGMVFYKPFVGGGQADFWQGSVVIAEAHHGEADAGHGTEDVAHADTAHADEHEGSADEIAAAISAADAHDAAEDAHATLDHPVDEMAHEGDHGGGHDYPTWVFLAPFVAMLIGFLGALFHYRLTDDPLRPGLLRPGGLLYEFLKNRWYIDDLYRLVFLRPAEKLARLLWKGGDERTIDGAGPNGISGLLSAGAKRLVGVQTGYVYTYAFVMLAGLTLILFFVLLRGAS</sequence>
<dbReference type="PRINTS" id="PR01434">
    <property type="entry name" value="NADHDHGNASE5"/>
</dbReference>
<dbReference type="PRINTS" id="PR01435">
    <property type="entry name" value="NPOXDRDTASE5"/>
</dbReference>
<evidence type="ECO:0000259" key="8">
    <source>
        <dbReference type="Pfam" id="PF00662"/>
    </source>
</evidence>
<dbReference type="GO" id="GO:0015990">
    <property type="term" value="P:electron transport coupled proton transport"/>
    <property type="evidence" value="ECO:0007669"/>
    <property type="project" value="TreeGrafter"/>
</dbReference>
<dbReference type="FunCoup" id="A0A371RFM9">
    <property type="interactions" value="202"/>
</dbReference>
<dbReference type="GO" id="GO:0012505">
    <property type="term" value="C:endomembrane system"/>
    <property type="evidence" value="ECO:0007669"/>
    <property type="project" value="UniProtKB-SubCell"/>
</dbReference>
<feature type="transmembrane region" description="Helical" evidence="6">
    <location>
        <begin position="324"/>
        <end position="346"/>
    </location>
</feature>
<dbReference type="PANTHER" id="PTHR42829">
    <property type="entry name" value="NADH-UBIQUINONE OXIDOREDUCTASE CHAIN 5"/>
    <property type="match status" value="1"/>
</dbReference>
<feature type="transmembrane region" description="Helical" evidence="6">
    <location>
        <begin position="295"/>
        <end position="317"/>
    </location>
</feature>
<dbReference type="InterPro" id="IPR001750">
    <property type="entry name" value="ND/Mrp_TM"/>
</dbReference>
<dbReference type="InterPro" id="IPR018393">
    <property type="entry name" value="NADHpl_OxRdtase_5_subgr"/>
</dbReference>
<dbReference type="Pfam" id="PF00662">
    <property type="entry name" value="Proton_antipo_N"/>
    <property type="match status" value="1"/>
</dbReference>
<keyword evidence="3 6" id="KW-1133">Transmembrane helix</keyword>
<dbReference type="InterPro" id="IPR001516">
    <property type="entry name" value="Proton_antipo_N"/>
</dbReference>
<proteinExistence type="predicted"/>
<feature type="transmembrane region" description="Helical" evidence="6">
    <location>
        <begin position="113"/>
        <end position="130"/>
    </location>
</feature>
<evidence type="ECO:0000256" key="2">
    <source>
        <dbReference type="ARBA" id="ARBA00022692"/>
    </source>
</evidence>
<feature type="transmembrane region" description="Helical" evidence="6">
    <location>
        <begin position="393"/>
        <end position="414"/>
    </location>
</feature>
<feature type="transmembrane region" description="Helical" evidence="6">
    <location>
        <begin position="82"/>
        <end position="101"/>
    </location>
</feature>
<feature type="transmembrane region" description="Helical" evidence="6">
    <location>
        <begin position="176"/>
        <end position="201"/>
    </location>
</feature>
<dbReference type="Pfam" id="PF00361">
    <property type="entry name" value="Proton_antipo_M"/>
    <property type="match status" value="1"/>
</dbReference>
<evidence type="ECO:0000256" key="5">
    <source>
        <dbReference type="RuleBase" id="RU000320"/>
    </source>
</evidence>
<dbReference type="PANTHER" id="PTHR42829:SF2">
    <property type="entry name" value="NADH-UBIQUINONE OXIDOREDUCTASE CHAIN 5"/>
    <property type="match status" value="1"/>
</dbReference>
<feature type="transmembrane region" description="Helical" evidence="6">
    <location>
        <begin position="708"/>
        <end position="728"/>
    </location>
</feature>
<organism evidence="9 10">
    <name type="scientific">Parvularcula marina</name>
    <dbReference type="NCBI Taxonomy" id="2292771"/>
    <lineage>
        <taxon>Bacteria</taxon>
        <taxon>Pseudomonadati</taxon>
        <taxon>Pseudomonadota</taxon>
        <taxon>Alphaproteobacteria</taxon>
        <taxon>Parvularculales</taxon>
        <taxon>Parvularculaceae</taxon>
        <taxon>Parvularcula</taxon>
    </lineage>
</organism>
<feature type="transmembrane region" description="Helical" evidence="6">
    <location>
        <begin position="605"/>
        <end position="625"/>
    </location>
</feature>
<dbReference type="InterPro" id="IPR003945">
    <property type="entry name" value="NU5C-like"/>
</dbReference>
<accession>A0A371RFM9</accession>
<keyword evidence="2 5" id="KW-0812">Transmembrane</keyword>
<dbReference type="InParanoid" id="A0A371RFM9"/>
<feature type="transmembrane region" description="Helical" evidence="6">
    <location>
        <begin position="491"/>
        <end position="510"/>
    </location>
</feature>